<organism evidence="4 5">
    <name type="scientific">Pseudolycoriella hygida</name>
    <dbReference type="NCBI Taxonomy" id="35572"/>
    <lineage>
        <taxon>Eukaryota</taxon>
        <taxon>Metazoa</taxon>
        <taxon>Ecdysozoa</taxon>
        <taxon>Arthropoda</taxon>
        <taxon>Hexapoda</taxon>
        <taxon>Insecta</taxon>
        <taxon>Pterygota</taxon>
        <taxon>Neoptera</taxon>
        <taxon>Endopterygota</taxon>
        <taxon>Diptera</taxon>
        <taxon>Nematocera</taxon>
        <taxon>Sciaroidea</taxon>
        <taxon>Sciaridae</taxon>
        <taxon>Pseudolycoriella</taxon>
    </lineage>
</organism>
<dbReference type="SUPFAM" id="SSF54427">
    <property type="entry name" value="NTF2-like"/>
    <property type="match status" value="1"/>
</dbReference>
<sequence length="994" mass="114769">MYTEYRLNHFTDLCQETKKPLTKRLTYTSVDVTINYIVFGASSGSLYIFRRCPCEFLQLIQNVHGSIINVRISPNERFIGFSTDKGTIGVYVLNFEAQEPIVITSKCEETKNITFIEWKNDEHHLFIGNKCGVVSVVFIDMLFTRALTNLRINPILYLESPIVQISNFDRLLLVSTYARCILCDMHTEKYKQIGNTPRDGYYGACFLPIYNQYSEVFLKIYCARPSSRIWEADLNGNVLQTSQFKAALACPPSKFHNTLPREPDDYIYQPQILQLARLQPILKKFILGFTRTGFYVFDPNESRVILWSDEIKDIADIRVINSNVLHIYTTSGELFSVELIALEEQFLDILQERNYEQILCMTFQYKDYLREKLPSYRLKLKQIYEYLKNLQEVDLTIELEGNFSEILTGNDETIKSTRVENGIFIVRPSSTYDEILPAFTHSPMNGETILNDQTPKPNPADRFESSPEDYDIIVSNRRCTVSAIVHHPPATQSTITSEEKQLQNLFMICKSQSISRTKLVDRYASIFDELDCSGIQMLLAKVEDLLRENGETKNEARRQCFEMYFNYLMPNVISEMDDPCLDYVIEGIILVNKHPTESVVRCTQCSFPLLIRSKDYKYEDIAVEWLKVMWLRGARDRCMKAMNSFPLIISNVVHLMFKDSNVDYNRVSLLAFVSQSNDLLKRVAKQCHNDGMFVAMFHLMISMHFKKQMECFECSLVSSVDFDDNQVISWLEFLNMFVDVVGVKVTLDLLKRHAHFISKDAIPKEFFLKLVNPRINQIKSSQVFKGRTRFKFISGVEYLLLQINKMQRDDANQNGASQHNLAELWDKHCEYEFTTRDVDATMSTMVSEPYVNHIPTMTGGVGANDLKRFYKHHFINNNPKDIEMIPVSRVVGVDRVVDEMICCFTHDCEIDWMLPGIAPTGKFVKIPLVAIVTFRDGKLCNEHIYWDQASVLVQIGLLEKTNLPVAGVETANKLLDKNLPSNTLMKRWAESANK</sequence>
<feature type="domain" description="HPS5-like beta-propeller" evidence="2">
    <location>
        <begin position="21"/>
        <end position="325"/>
    </location>
</feature>
<evidence type="ECO:0000313" key="5">
    <source>
        <dbReference type="Proteomes" id="UP001151699"/>
    </source>
</evidence>
<dbReference type="EMBL" id="WJQU01000004">
    <property type="protein sequence ID" value="KAJ6636151.1"/>
    <property type="molecule type" value="Genomic_DNA"/>
</dbReference>
<dbReference type="InterPro" id="IPR018247">
    <property type="entry name" value="EF_Hand_1_Ca_BS"/>
</dbReference>
<protein>
    <submittedName>
        <fullName evidence="4">Hermansky-Pudlak syndrome 5 protein like</fullName>
    </submittedName>
</protein>
<dbReference type="SUPFAM" id="SSF50978">
    <property type="entry name" value="WD40 repeat-like"/>
    <property type="match status" value="1"/>
</dbReference>
<dbReference type="AlphaFoldDB" id="A0A9Q0MQP1"/>
<gene>
    <name evidence="4" type="primary">p</name>
    <name evidence="4" type="ORF">Bhyg_14738</name>
</gene>
<dbReference type="InterPro" id="IPR056499">
    <property type="entry name" value="Beta-prop_HPS5-like"/>
</dbReference>
<evidence type="ECO:0000259" key="1">
    <source>
        <dbReference type="Pfam" id="PF12680"/>
    </source>
</evidence>
<dbReference type="InterPro" id="IPR037401">
    <property type="entry name" value="SnoaL-like"/>
</dbReference>
<name>A0A9Q0MQP1_9DIPT</name>
<proteinExistence type="predicted"/>
<dbReference type="Pfam" id="PF12680">
    <property type="entry name" value="SnoaL_2"/>
    <property type="match status" value="1"/>
</dbReference>
<dbReference type="Pfam" id="PF23757">
    <property type="entry name" value="TPR_HPS5_insect"/>
    <property type="match status" value="1"/>
</dbReference>
<reference evidence="4" key="1">
    <citation type="submission" date="2022-07" db="EMBL/GenBank/DDBJ databases">
        <authorList>
            <person name="Trinca V."/>
            <person name="Uliana J.V.C."/>
            <person name="Torres T.T."/>
            <person name="Ward R.J."/>
            <person name="Monesi N."/>
        </authorList>
    </citation>
    <scope>NUCLEOTIDE SEQUENCE</scope>
    <source>
        <strain evidence="4">HSMRA1968</strain>
        <tissue evidence="4">Whole embryos</tissue>
    </source>
</reference>
<accession>A0A9Q0MQP1</accession>
<dbReference type="PANTHER" id="PTHR23287:SF18">
    <property type="entry name" value="BLOC-2 COMPLEX MEMBER HPS5"/>
    <property type="match status" value="1"/>
</dbReference>
<comment type="caution">
    <text evidence="4">The sequence shown here is derived from an EMBL/GenBank/DDBJ whole genome shotgun (WGS) entry which is preliminary data.</text>
</comment>
<evidence type="ECO:0000259" key="3">
    <source>
        <dbReference type="Pfam" id="PF23757"/>
    </source>
</evidence>
<evidence type="ECO:0000259" key="2">
    <source>
        <dbReference type="Pfam" id="PF23756"/>
    </source>
</evidence>
<dbReference type="Proteomes" id="UP001151699">
    <property type="component" value="Chromosome C"/>
</dbReference>
<evidence type="ECO:0000313" key="4">
    <source>
        <dbReference type="EMBL" id="KAJ6636151.1"/>
    </source>
</evidence>
<feature type="domain" description="SnoaL-like" evidence="1">
    <location>
        <begin position="832"/>
        <end position="940"/>
    </location>
</feature>
<dbReference type="PANTHER" id="PTHR23287">
    <property type="entry name" value="RUBY-EYE2-LIKE PROTEIN"/>
    <property type="match status" value="1"/>
</dbReference>
<dbReference type="GO" id="GO:0005737">
    <property type="term" value="C:cytoplasm"/>
    <property type="evidence" value="ECO:0007669"/>
    <property type="project" value="TreeGrafter"/>
</dbReference>
<dbReference type="InterPro" id="IPR056446">
    <property type="entry name" value="TPR_HPS5_insects"/>
</dbReference>
<dbReference type="Gene3D" id="3.10.450.50">
    <property type="match status" value="1"/>
</dbReference>
<keyword evidence="5" id="KW-1185">Reference proteome</keyword>
<dbReference type="GO" id="GO:0048066">
    <property type="term" value="P:developmental pigmentation"/>
    <property type="evidence" value="ECO:0007669"/>
    <property type="project" value="TreeGrafter"/>
</dbReference>
<dbReference type="OrthoDB" id="19493at2759"/>
<dbReference type="Pfam" id="PF23756">
    <property type="entry name" value="Beta-prop_HPS5"/>
    <property type="match status" value="1"/>
</dbReference>
<dbReference type="InterPro" id="IPR032710">
    <property type="entry name" value="NTF2-like_dom_sf"/>
</dbReference>
<feature type="domain" description="HPS5 TPR" evidence="3">
    <location>
        <begin position="526"/>
        <end position="714"/>
    </location>
</feature>
<dbReference type="PROSITE" id="PS00018">
    <property type="entry name" value="EF_HAND_1"/>
    <property type="match status" value="1"/>
</dbReference>
<dbReference type="InterPro" id="IPR036322">
    <property type="entry name" value="WD40_repeat_dom_sf"/>
</dbReference>